<dbReference type="RefSeq" id="WP_057906721.1">
    <property type="nucleotide sequence ID" value="NZ_AYYZ01000026.1"/>
</dbReference>
<dbReference type="InterPro" id="IPR035439">
    <property type="entry name" value="UPF0145_dom_sf"/>
</dbReference>
<evidence type="ECO:0000313" key="1">
    <source>
        <dbReference type="EMBL" id="KRM52123.1"/>
    </source>
</evidence>
<reference evidence="1 2" key="1">
    <citation type="journal article" date="2015" name="Genome Announc.">
        <title>Expanding the biotechnology potential of lactobacilli through comparative genomics of 213 strains and associated genera.</title>
        <authorList>
            <person name="Sun Z."/>
            <person name="Harris H.M."/>
            <person name="McCann A."/>
            <person name="Guo C."/>
            <person name="Argimon S."/>
            <person name="Zhang W."/>
            <person name="Yang X."/>
            <person name="Jeffery I.B."/>
            <person name="Cooney J.C."/>
            <person name="Kagawa T.F."/>
            <person name="Liu W."/>
            <person name="Song Y."/>
            <person name="Salvetti E."/>
            <person name="Wrobel A."/>
            <person name="Rasinkangas P."/>
            <person name="Parkhill J."/>
            <person name="Rea M.C."/>
            <person name="O'Sullivan O."/>
            <person name="Ritari J."/>
            <person name="Douillard F.P."/>
            <person name="Paul Ross R."/>
            <person name="Yang R."/>
            <person name="Briner A.E."/>
            <person name="Felis G.E."/>
            <person name="de Vos W.M."/>
            <person name="Barrangou R."/>
            <person name="Klaenhammer T.R."/>
            <person name="Caufield P.W."/>
            <person name="Cui Y."/>
            <person name="Zhang H."/>
            <person name="O'Toole P.W."/>
        </authorList>
    </citation>
    <scope>NUCLEOTIDE SEQUENCE [LARGE SCALE GENOMIC DNA]</scope>
    <source>
        <strain evidence="1 2">DSM 20653</strain>
    </source>
</reference>
<organism evidence="1 2">
    <name type="scientific">Ligilactobacillus araffinosus DSM 20653</name>
    <dbReference type="NCBI Taxonomy" id="1423820"/>
    <lineage>
        <taxon>Bacteria</taxon>
        <taxon>Bacillati</taxon>
        <taxon>Bacillota</taxon>
        <taxon>Bacilli</taxon>
        <taxon>Lactobacillales</taxon>
        <taxon>Lactobacillaceae</taxon>
        <taxon>Ligilactobacillus</taxon>
    </lineage>
</organism>
<dbReference type="Proteomes" id="UP000051291">
    <property type="component" value="Unassembled WGS sequence"/>
</dbReference>
<dbReference type="AlphaFoldDB" id="A0A0R1ZJP2"/>
<dbReference type="STRING" id="1423820.FC64_GL000830"/>
<keyword evidence="2" id="KW-1185">Reference proteome</keyword>
<comment type="caution">
    <text evidence="1">The sequence shown here is derived from an EMBL/GenBank/DDBJ whole genome shotgun (WGS) entry which is preliminary data.</text>
</comment>
<dbReference type="SUPFAM" id="SSF117782">
    <property type="entry name" value="YbjQ-like"/>
    <property type="match status" value="1"/>
</dbReference>
<sequence length="95" mass="10595">MFLSTGGLNQGYAIHGIVNATVKEELHADELERVDDFDDLYEQVEMKLIEKAVAKNADGIINVRFEPQVVRVSVGPKYIVLHGYGTAISLLHKKK</sequence>
<gene>
    <name evidence="1" type="ORF">FC64_GL000830</name>
</gene>
<proteinExistence type="predicted"/>
<evidence type="ECO:0008006" key="3">
    <source>
        <dbReference type="Google" id="ProtNLM"/>
    </source>
</evidence>
<name>A0A0R1ZJP2_9LACO</name>
<accession>A0A0R1ZJP2</accession>
<evidence type="ECO:0000313" key="2">
    <source>
        <dbReference type="Proteomes" id="UP000051291"/>
    </source>
</evidence>
<dbReference type="PATRIC" id="fig|1423820.4.peg.847"/>
<protein>
    <recommendedName>
        <fullName evidence="3">Heavy metal-binding domain-containing protein</fullName>
    </recommendedName>
</protein>
<dbReference type="Gene3D" id="3.30.110.70">
    <property type="entry name" value="Hypothetical protein apc22750. Chain B"/>
    <property type="match status" value="1"/>
</dbReference>
<dbReference type="EMBL" id="AYYZ01000026">
    <property type="protein sequence ID" value="KRM52123.1"/>
    <property type="molecule type" value="Genomic_DNA"/>
</dbReference>